<dbReference type="OrthoDB" id="2832838at2759"/>
<evidence type="ECO:0000256" key="1">
    <source>
        <dbReference type="SAM" id="MobiDB-lite"/>
    </source>
</evidence>
<sequence>MLLPRCPSLEPARPLRSMELRNLQWAALSLDASARLTSTFQSLMACRIHHATFPHAQNLQQLIASTFKHLPPHIRSPTRCVCGVHTRSQQQHPTSAHNPQAMVSLPAELKSLSAAHLTAPAPCCPVLSLAALSLASVAWAAAPRPHLLAVIPSAFLPASTPYPNMASTESRSPSAPSQRTHPTSPLKTPPPRTHLRNLE</sequence>
<dbReference type="AlphaFoldDB" id="A0A165ZP31"/>
<dbReference type="EMBL" id="KV417674">
    <property type="protein sequence ID" value="KZP10777.1"/>
    <property type="molecule type" value="Genomic_DNA"/>
</dbReference>
<gene>
    <name evidence="2" type="ORF">FIBSPDRAFT_200146</name>
</gene>
<name>A0A165ZP31_9AGAM</name>
<organism evidence="2">
    <name type="scientific">Athelia psychrophila</name>
    <dbReference type="NCBI Taxonomy" id="1759441"/>
    <lineage>
        <taxon>Eukaryota</taxon>
        <taxon>Fungi</taxon>
        <taxon>Dikarya</taxon>
        <taxon>Basidiomycota</taxon>
        <taxon>Agaricomycotina</taxon>
        <taxon>Agaricomycetes</taxon>
        <taxon>Agaricomycetidae</taxon>
        <taxon>Atheliales</taxon>
        <taxon>Atheliaceae</taxon>
        <taxon>Athelia</taxon>
    </lineage>
</organism>
<proteinExistence type="predicted"/>
<evidence type="ECO:0000313" key="2">
    <source>
        <dbReference type="EMBL" id="KZP10777.1"/>
    </source>
</evidence>
<feature type="compositionally biased region" description="Polar residues" evidence="1">
    <location>
        <begin position="163"/>
        <end position="186"/>
    </location>
</feature>
<accession>A0A165ZP31</accession>
<feature type="region of interest" description="Disordered" evidence="1">
    <location>
        <begin position="163"/>
        <end position="199"/>
    </location>
</feature>
<reference evidence="2" key="1">
    <citation type="journal article" date="2016" name="Mol. Biol. Evol.">
        <title>Comparative Genomics of Early-Diverging Mushroom-Forming Fungi Provides Insights into the Origins of Lignocellulose Decay Capabilities.</title>
        <authorList>
            <person name="Nagy L.G."/>
            <person name="Riley R."/>
            <person name="Tritt A."/>
            <person name="Adam C."/>
            <person name="Daum C."/>
            <person name="Floudas D."/>
            <person name="Sun H."/>
            <person name="Yadav J.S."/>
            <person name="Pangilinan J."/>
            <person name="Larsson K.H."/>
            <person name="Matsuura K."/>
            <person name="Barry K."/>
            <person name="Labutti K."/>
            <person name="Kuo R."/>
            <person name="Ohm R.A."/>
            <person name="Bhattacharya S.S."/>
            <person name="Shirouzu T."/>
            <person name="Yoshinaga Y."/>
            <person name="Martin F.M."/>
            <person name="Grigoriev I.V."/>
            <person name="Hibbett D.S."/>
        </authorList>
    </citation>
    <scope>NUCLEOTIDE SEQUENCE [LARGE SCALE GENOMIC DNA]</scope>
    <source>
        <strain evidence="2">CBS 109695</strain>
    </source>
</reference>
<protein>
    <submittedName>
        <fullName evidence="2">Uncharacterized protein</fullName>
    </submittedName>
</protein>